<protein>
    <submittedName>
        <fullName evidence="1">CBL-interacting serine/threonine-protein</fullName>
    </submittedName>
</protein>
<evidence type="ECO:0000313" key="2">
    <source>
        <dbReference type="Proteomes" id="UP000743370"/>
    </source>
</evidence>
<dbReference type="Proteomes" id="UP000743370">
    <property type="component" value="Unassembled WGS sequence"/>
</dbReference>
<dbReference type="CDD" id="cd12195">
    <property type="entry name" value="CIPK_C"/>
    <property type="match status" value="1"/>
</dbReference>
<accession>A0A8T0KS23</accession>
<organism evidence="1 2">
    <name type="scientific">Phaseolus angularis</name>
    <name type="common">Azuki bean</name>
    <name type="synonym">Vigna angularis</name>
    <dbReference type="NCBI Taxonomy" id="3914"/>
    <lineage>
        <taxon>Eukaryota</taxon>
        <taxon>Viridiplantae</taxon>
        <taxon>Streptophyta</taxon>
        <taxon>Embryophyta</taxon>
        <taxon>Tracheophyta</taxon>
        <taxon>Spermatophyta</taxon>
        <taxon>Magnoliopsida</taxon>
        <taxon>eudicotyledons</taxon>
        <taxon>Gunneridae</taxon>
        <taxon>Pentapetalae</taxon>
        <taxon>rosids</taxon>
        <taxon>fabids</taxon>
        <taxon>Fabales</taxon>
        <taxon>Fabaceae</taxon>
        <taxon>Papilionoideae</taxon>
        <taxon>50 kb inversion clade</taxon>
        <taxon>NPAAA clade</taxon>
        <taxon>indigoferoid/millettioid clade</taxon>
        <taxon>Phaseoleae</taxon>
        <taxon>Vigna</taxon>
    </lineage>
</organism>
<dbReference type="EMBL" id="JABFOF010000003">
    <property type="protein sequence ID" value="KAG2402019.1"/>
    <property type="molecule type" value="Genomic_DNA"/>
</dbReference>
<dbReference type="AlphaFoldDB" id="A0A8T0KS23"/>
<gene>
    <name evidence="1" type="ORF">HKW66_Vig0258910</name>
</gene>
<name>A0A8T0KS23_PHAAN</name>
<sequence>MVRAAVSCGRECATEDGGGLEEGAAGTEIRREGRLRVSSNEGTTSLIIFRLQEIANRLKMKLKKRAAGLLKLESLHEGRKGILSIDAEIFEVTTPLLHLVEVKKSNGDTLEYEKILKEDIRPALKDIVWMCEIKHHRET</sequence>
<proteinExistence type="predicted"/>
<comment type="caution">
    <text evidence="1">The sequence shown here is derived from an EMBL/GenBank/DDBJ whole genome shotgun (WGS) entry which is preliminary data.</text>
</comment>
<reference evidence="1 2" key="1">
    <citation type="submission" date="2020-05" db="EMBL/GenBank/DDBJ databases">
        <title>Vigna angularis (adzuki bean) Var. LongXiaoDou No. 4 denovo assembly.</title>
        <authorList>
            <person name="Xiang H."/>
        </authorList>
    </citation>
    <scope>NUCLEOTIDE SEQUENCE [LARGE SCALE GENOMIC DNA]</scope>
    <source>
        <tissue evidence="1">Leaf</tissue>
    </source>
</reference>
<dbReference type="Gene3D" id="3.30.310.80">
    <property type="entry name" value="Kinase associated domain 1, KA1"/>
    <property type="match status" value="1"/>
</dbReference>
<evidence type="ECO:0000313" key="1">
    <source>
        <dbReference type="EMBL" id="KAG2402019.1"/>
    </source>
</evidence>